<evidence type="ECO:0000256" key="3">
    <source>
        <dbReference type="ARBA" id="ARBA00022729"/>
    </source>
</evidence>
<dbReference type="AlphaFoldDB" id="A0A9D9DA13"/>
<dbReference type="PROSITE" id="PS51257">
    <property type="entry name" value="PROKAR_LIPOPROTEIN"/>
    <property type="match status" value="1"/>
</dbReference>
<proteinExistence type="inferred from homology"/>
<dbReference type="InterPro" id="IPR039424">
    <property type="entry name" value="SBP_5"/>
</dbReference>
<dbReference type="Gene3D" id="3.10.105.10">
    <property type="entry name" value="Dipeptide-binding Protein, Domain 3"/>
    <property type="match status" value="1"/>
</dbReference>
<evidence type="ECO:0000313" key="7">
    <source>
        <dbReference type="Proteomes" id="UP000823629"/>
    </source>
</evidence>
<evidence type="ECO:0000256" key="2">
    <source>
        <dbReference type="ARBA" id="ARBA00022448"/>
    </source>
</evidence>
<dbReference type="GO" id="GO:1904680">
    <property type="term" value="F:peptide transmembrane transporter activity"/>
    <property type="evidence" value="ECO:0007669"/>
    <property type="project" value="TreeGrafter"/>
</dbReference>
<dbReference type="GO" id="GO:0015833">
    <property type="term" value="P:peptide transport"/>
    <property type="evidence" value="ECO:0007669"/>
    <property type="project" value="TreeGrafter"/>
</dbReference>
<accession>A0A9D9DA13</accession>
<dbReference type="InterPro" id="IPR000914">
    <property type="entry name" value="SBP_5_dom"/>
</dbReference>
<reference evidence="6" key="1">
    <citation type="submission" date="2020-10" db="EMBL/GenBank/DDBJ databases">
        <authorList>
            <person name="Gilroy R."/>
        </authorList>
    </citation>
    <scope>NUCLEOTIDE SEQUENCE</scope>
    <source>
        <strain evidence="6">1748</strain>
    </source>
</reference>
<comment type="caution">
    <text evidence="6">The sequence shown here is derived from an EMBL/GenBank/DDBJ whole genome shotgun (WGS) entry which is preliminary data.</text>
</comment>
<organism evidence="6 7">
    <name type="scientific">Candidatus Scatoplasma merdavium</name>
    <dbReference type="NCBI Taxonomy" id="2840932"/>
    <lineage>
        <taxon>Bacteria</taxon>
        <taxon>Bacillati</taxon>
        <taxon>Bacillota</taxon>
        <taxon>Bacilli</taxon>
        <taxon>Bacillales</taxon>
        <taxon>Candidatus Scatoplasma</taxon>
    </lineage>
</organism>
<dbReference type="PANTHER" id="PTHR30290:SF9">
    <property type="entry name" value="OLIGOPEPTIDE-BINDING PROTEIN APPA"/>
    <property type="match status" value="1"/>
</dbReference>
<evidence type="ECO:0000259" key="5">
    <source>
        <dbReference type="Pfam" id="PF00496"/>
    </source>
</evidence>
<feature type="domain" description="Solute-binding protein family 5" evidence="5">
    <location>
        <begin position="385"/>
        <end position="767"/>
    </location>
</feature>
<dbReference type="Gene3D" id="3.40.190.10">
    <property type="entry name" value="Periplasmic binding protein-like II"/>
    <property type="match status" value="2"/>
</dbReference>
<evidence type="ECO:0000256" key="1">
    <source>
        <dbReference type="ARBA" id="ARBA00005695"/>
    </source>
</evidence>
<evidence type="ECO:0000313" key="6">
    <source>
        <dbReference type="EMBL" id="MBO8414241.1"/>
    </source>
</evidence>
<evidence type="ECO:0000256" key="4">
    <source>
        <dbReference type="SAM" id="SignalP"/>
    </source>
</evidence>
<dbReference type="SUPFAM" id="SSF53850">
    <property type="entry name" value="Periplasmic binding protein-like II"/>
    <property type="match status" value="1"/>
</dbReference>
<reference evidence="6" key="2">
    <citation type="journal article" date="2021" name="PeerJ">
        <title>Extensive microbial diversity within the chicken gut microbiome revealed by metagenomics and culture.</title>
        <authorList>
            <person name="Gilroy R."/>
            <person name="Ravi A."/>
            <person name="Getino M."/>
            <person name="Pursley I."/>
            <person name="Horton D.L."/>
            <person name="Alikhan N.F."/>
            <person name="Baker D."/>
            <person name="Gharbi K."/>
            <person name="Hall N."/>
            <person name="Watson M."/>
            <person name="Adriaenssens E.M."/>
            <person name="Foster-Nyarko E."/>
            <person name="Jarju S."/>
            <person name="Secka A."/>
            <person name="Antonio M."/>
            <person name="Oren A."/>
            <person name="Chaudhuri R.R."/>
            <person name="La Ragione R."/>
            <person name="Hildebrand F."/>
            <person name="Pallen M.J."/>
        </authorList>
    </citation>
    <scope>NUCLEOTIDE SEQUENCE</scope>
    <source>
        <strain evidence="6">1748</strain>
    </source>
</reference>
<sequence>MRKTKLSALLIAVTTVFTLASCDDKTGSGEYNYTYKTYMATQPKTWNVHNWQTSEESYINSFTEMGLYDVILNSTKDGYDFACEMASEYPIQVDPNTLTDEEYDRYYTSNPQAGMVWDIKLNQAAKWEDGTPITSKDYVDSMERLLNSHYANFRADSFYQGELVLANAETYYKQGTETIENALPYIDKDSGSITSSTAFTDGKWYINLGRPNDFTAGFFTNSTGEETFLTALENRSTESGDAVELAAQRIADAVRFYILNNMDRDLNAAFFQNNQEDWDNADEQKADDSQYNFAGVNSIDADMLANHPDINIYEFDTTVVYVRTKKDTSMNSTDATSYEQYSSEKLQNDLRTFVQGIDARGYSGKDWAWEAPLYVKVYNDDKTEWENVGIKAVDDYTIRFYLTKSITSLNLRFALTSNWLVNVKIYDEATQATGANTQSTRYATSTDTYMSYGPYKLTKADGYEYMIVRNDQWYGYTDGKHVGQYQMDSIKTTIITEHDTAMREFLAGRLDDIELNATDMRLYGQSSRRTTTYESYTQKITINSDRNSLLGRQSGKLNKTALANTNVRKAMSLAIDRNSYAADATAGSKAFTGLLNDLYLSDVATGTAYRSTEQGKSVYNAVYGNLGGDPTVADYTESALSESAQGYNLAMATYLLTEGLKEEVQSGKDGAIKSGDTVNIDFRVYDSESENTITSTNFLIDEWNELFAAASERLISQGVISNPIGIKVNLVKDENYYQTAQNGNFDMIFSIWGGANIDPYGLMQVYCDPEFTQCCEYGFKGKQDQTDIAIDLNGNGVIDTNETKSFFEWYDMMTEQLNEAQYGDEISTSPDDPNYEAWLNVHNQKLTILAGLEAGIVNRWEAIPIVARGTSSLTSFKVENATDVYVSLVGYGGIRFMTFNYDNAGWDDFCASNNLENLYKTL</sequence>
<feature type="signal peptide" evidence="4">
    <location>
        <begin position="1"/>
        <end position="20"/>
    </location>
</feature>
<feature type="chain" id="PRO_5039282644" description="Solute-binding protein family 5 domain-containing protein" evidence="4">
    <location>
        <begin position="21"/>
        <end position="922"/>
    </location>
</feature>
<comment type="similarity">
    <text evidence="1">Belongs to the bacterial solute-binding protein 5 family.</text>
</comment>
<dbReference type="EMBL" id="JADING010000058">
    <property type="protein sequence ID" value="MBO8414241.1"/>
    <property type="molecule type" value="Genomic_DNA"/>
</dbReference>
<keyword evidence="3 4" id="KW-0732">Signal</keyword>
<dbReference type="Pfam" id="PF00496">
    <property type="entry name" value="SBP_bac_5"/>
    <property type="match status" value="2"/>
</dbReference>
<dbReference type="Proteomes" id="UP000823629">
    <property type="component" value="Unassembled WGS sequence"/>
</dbReference>
<dbReference type="PANTHER" id="PTHR30290">
    <property type="entry name" value="PERIPLASMIC BINDING COMPONENT OF ABC TRANSPORTER"/>
    <property type="match status" value="1"/>
</dbReference>
<keyword evidence="2" id="KW-0813">Transport</keyword>
<protein>
    <recommendedName>
        <fullName evidence="5">Solute-binding protein family 5 domain-containing protein</fullName>
    </recommendedName>
</protein>
<feature type="domain" description="Solute-binding protein family 5" evidence="5">
    <location>
        <begin position="114"/>
        <end position="183"/>
    </location>
</feature>
<gene>
    <name evidence="6" type="ORF">IAC78_02005</name>
</gene>
<name>A0A9D9DA13_9BACL</name>